<name>A0A2M4D593_ANODA</name>
<evidence type="ECO:0000256" key="1">
    <source>
        <dbReference type="SAM" id="SignalP"/>
    </source>
</evidence>
<organism evidence="2">
    <name type="scientific">Anopheles darlingi</name>
    <name type="common">Mosquito</name>
    <dbReference type="NCBI Taxonomy" id="43151"/>
    <lineage>
        <taxon>Eukaryota</taxon>
        <taxon>Metazoa</taxon>
        <taxon>Ecdysozoa</taxon>
        <taxon>Arthropoda</taxon>
        <taxon>Hexapoda</taxon>
        <taxon>Insecta</taxon>
        <taxon>Pterygota</taxon>
        <taxon>Neoptera</taxon>
        <taxon>Endopterygota</taxon>
        <taxon>Diptera</taxon>
        <taxon>Nematocera</taxon>
        <taxon>Culicoidea</taxon>
        <taxon>Culicidae</taxon>
        <taxon>Anophelinae</taxon>
        <taxon>Anopheles</taxon>
    </lineage>
</organism>
<accession>A0A2M4D593</accession>
<protein>
    <submittedName>
        <fullName evidence="2">Putative secreted protein</fullName>
    </submittedName>
</protein>
<evidence type="ECO:0000313" key="2">
    <source>
        <dbReference type="EMBL" id="MBW72681.1"/>
    </source>
</evidence>
<feature type="chain" id="PRO_5014876093" evidence="1">
    <location>
        <begin position="24"/>
        <end position="70"/>
    </location>
</feature>
<dbReference type="AlphaFoldDB" id="A0A2M4D593"/>
<dbReference type="EMBL" id="GGFL01008503">
    <property type="protein sequence ID" value="MBW72681.1"/>
    <property type="molecule type" value="Transcribed_RNA"/>
</dbReference>
<feature type="signal peptide" evidence="1">
    <location>
        <begin position="1"/>
        <end position="23"/>
    </location>
</feature>
<proteinExistence type="predicted"/>
<sequence length="70" mass="7802">MRSVVSSIVSLCAPLSLVPWCCCLTVCLNVWACTRGRGNCSGRCLSSGQRLLLRWWRCSCPTLRPGRRLC</sequence>
<keyword evidence="1" id="KW-0732">Signal</keyword>
<reference evidence="2" key="1">
    <citation type="submission" date="2018-01" db="EMBL/GenBank/DDBJ databases">
        <title>An insight into the sialome of Amazonian anophelines.</title>
        <authorList>
            <person name="Ribeiro J.M."/>
            <person name="Scarpassa V."/>
            <person name="Calvo E."/>
        </authorList>
    </citation>
    <scope>NUCLEOTIDE SEQUENCE</scope>
</reference>